<reference evidence="4" key="1">
    <citation type="submission" date="2016-10" db="EMBL/GenBank/DDBJ databases">
        <authorList>
            <person name="Varghese N."/>
            <person name="Submissions S."/>
        </authorList>
    </citation>
    <scope>NUCLEOTIDE SEQUENCE [LARGE SCALE GENOMIC DNA]</scope>
    <source>
        <strain evidence="4">S7</strain>
    </source>
</reference>
<keyword evidence="3" id="KW-0808">Transferase</keyword>
<evidence type="ECO:0000259" key="1">
    <source>
        <dbReference type="Pfam" id="PF00534"/>
    </source>
</evidence>
<evidence type="ECO:0000313" key="4">
    <source>
        <dbReference type="Proteomes" id="UP000198892"/>
    </source>
</evidence>
<dbReference type="PANTHER" id="PTHR45947:SF3">
    <property type="entry name" value="SULFOQUINOVOSYL TRANSFERASE SQD2"/>
    <property type="match status" value="1"/>
</dbReference>
<dbReference type="GO" id="GO:0016758">
    <property type="term" value="F:hexosyltransferase activity"/>
    <property type="evidence" value="ECO:0007669"/>
    <property type="project" value="TreeGrafter"/>
</dbReference>
<dbReference type="EMBL" id="FOXD01000032">
    <property type="protein sequence ID" value="SFQ36026.1"/>
    <property type="molecule type" value="Genomic_DNA"/>
</dbReference>
<protein>
    <submittedName>
        <fullName evidence="3">Glycosyltransferase involved in cell wall bisynthesis</fullName>
    </submittedName>
</protein>
<dbReference type="CDD" id="cd03794">
    <property type="entry name" value="GT4_WbuB-like"/>
    <property type="match status" value="1"/>
</dbReference>
<dbReference type="InterPro" id="IPR050194">
    <property type="entry name" value="Glycosyltransferase_grp1"/>
</dbReference>
<evidence type="ECO:0000259" key="2">
    <source>
        <dbReference type="Pfam" id="PF13439"/>
    </source>
</evidence>
<dbReference type="Gene3D" id="3.40.50.2000">
    <property type="entry name" value="Glycogen Phosphorylase B"/>
    <property type="match status" value="2"/>
</dbReference>
<name>A0A1I5XVU5_9BACI</name>
<dbReference type="SUPFAM" id="SSF53756">
    <property type="entry name" value="UDP-Glycosyltransferase/glycogen phosphorylase"/>
    <property type="match status" value="1"/>
</dbReference>
<proteinExistence type="predicted"/>
<feature type="domain" description="Glycosyltransferase subfamily 4-like N-terminal" evidence="2">
    <location>
        <begin position="29"/>
        <end position="212"/>
    </location>
</feature>
<dbReference type="AlphaFoldDB" id="A0A1I5XVU5"/>
<evidence type="ECO:0000313" key="3">
    <source>
        <dbReference type="EMBL" id="SFQ36026.1"/>
    </source>
</evidence>
<dbReference type="Pfam" id="PF13439">
    <property type="entry name" value="Glyco_transf_4"/>
    <property type="match status" value="1"/>
</dbReference>
<dbReference type="PANTHER" id="PTHR45947">
    <property type="entry name" value="SULFOQUINOVOSYL TRANSFERASE SQD2"/>
    <property type="match status" value="1"/>
</dbReference>
<feature type="domain" description="Glycosyl transferase family 1" evidence="1">
    <location>
        <begin position="230"/>
        <end position="357"/>
    </location>
</feature>
<dbReference type="InterPro" id="IPR001296">
    <property type="entry name" value="Glyco_trans_1"/>
</dbReference>
<dbReference type="STRING" id="1884432.SAMN05518683_1327"/>
<sequence>MPRKWVTMNIWIFNHYAKAPGSSGGSRHYDLAKYLKKNGHNVTIFAASFHHQQKEEMLDEKESYRVEDYDGVQFVWIKTLSYYNNGLKRAMNMVNYFTNSLKVYKLIDETPNIVIGSLVHPLAAYLGYHVAKNKNCLFYFEERDLWPQTLIDLGKFSKKNPAVMILDKLELFLYKRAQRIIVLFDKAPDYVKSRGIKENKILYLPNGIDLERFANTMDNAPQDIEDLYAEIENKFIVVYVGSHGIPNHLDPIVDTAKLLLNNENVHFVFIGTGSEKERLQNRSQQEGINNITFTSPISKDYIPYVLEKSSLGIISMKDSPLYKWGFSMNKLYDYMAAGLPVILHYNGPFNVIEQSRGINKVINSDEAATTIEHISEGNYDYPIMSQGSRDYVEKYHSWERLAEYLEKVMFEDLKVK</sequence>
<accession>A0A1I5XVU5</accession>
<dbReference type="Pfam" id="PF00534">
    <property type="entry name" value="Glycos_transf_1"/>
    <property type="match status" value="1"/>
</dbReference>
<gene>
    <name evidence="3" type="ORF">SAMN05518683_1327</name>
</gene>
<dbReference type="Proteomes" id="UP000198892">
    <property type="component" value="Unassembled WGS sequence"/>
</dbReference>
<keyword evidence="4" id="KW-1185">Reference proteome</keyword>
<organism evidence="3 4">
    <name type="scientific">Salibacterium halotolerans</name>
    <dbReference type="NCBI Taxonomy" id="1884432"/>
    <lineage>
        <taxon>Bacteria</taxon>
        <taxon>Bacillati</taxon>
        <taxon>Bacillota</taxon>
        <taxon>Bacilli</taxon>
        <taxon>Bacillales</taxon>
        <taxon>Bacillaceae</taxon>
    </lineage>
</organism>
<dbReference type="InterPro" id="IPR028098">
    <property type="entry name" value="Glyco_trans_4-like_N"/>
</dbReference>